<name>A0A1B6W1A6_9NEIS</name>
<gene>
    <name evidence="1" type="ORF">A7Q00_01130</name>
</gene>
<proteinExistence type="predicted"/>
<dbReference type="OrthoDB" id="8354778at2"/>
<protein>
    <recommendedName>
        <fullName evidence="3">DUF4304 domain-containing protein</fullName>
    </recommendedName>
</protein>
<dbReference type="RefSeq" id="WP_064088816.1">
    <property type="nucleotide sequence ID" value="NZ_LXSQ01000004.1"/>
</dbReference>
<dbReference type="EMBL" id="LXSQ01000004">
    <property type="protein sequence ID" value="OAM44547.1"/>
    <property type="molecule type" value="Genomic_DNA"/>
</dbReference>
<organism evidence="1 2">
    <name type="scientific">Eikenella halliae</name>
    <dbReference type="NCBI Taxonomy" id="1795832"/>
    <lineage>
        <taxon>Bacteria</taxon>
        <taxon>Pseudomonadati</taxon>
        <taxon>Pseudomonadota</taxon>
        <taxon>Betaproteobacteria</taxon>
        <taxon>Neisseriales</taxon>
        <taxon>Neisseriaceae</taxon>
        <taxon>Eikenella</taxon>
    </lineage>
</organism>
<evidence type="ECO:0000313" key="2">
    <source>
        <dbReference type="Proteomes" id="UP000077726"/>
    </source>
</evidence>
<dbReference type="STRING" id="1795832.A7Q00_01130"/>
<dbReference type="AlphaFoldDB" id="A0A1B6W1A6"/>
<dbReference type="Proteomes" id="UP000077726">
    <property type="component" value="Unassembled WGS sequence"/>
</dbReference>
<keyword evidence="2" id="KW-1185">Reference proteome</keyword>
<sequence>MNSKDFYRYLNTVLSPAMKQVGFVKDKRSIPCWHTGTGERLLYLMVKTGKYPYQPYIGGDFSLYACLRDTDDPPPQAGDLDLDIFEYADETLKQRILAQNRAVYGKIAALDVSHLQNADAEYEILLSQRALTLPSLRFEAETDRPWIEVNKPLLYLDEADIAVWGGIVADVFAVTAIGVRGGIIHNGR</sequence>
<accession>A0A1B6W1A6</accession>
<comment type="caution">
    <text evidence="1">The sequence shown here is derived from an EMBL/GenBank/DDBJ whole genome shotgun (WGS) entry which is preliminary data.</text>
</comment>
<reference evidence="2" key="1">
    <citation type="submission" date="2016-05" db="EMBL/GenBank/DDBJ databases">
        <title>Draft genome of Corynebacterium afermentans subsp. afermentans LCDC 88199T.</title>
        <authorList>
            <person name="Bernier A.-M."/>
            <person name="Bernard K."/>
        </authorList>
    </citation>
    <scope>NUCLEOTIDE SEQUENCE [LARGE SCALE GENOMIC DNA]</scope>
    <source>
        <strain evidence="2">NML130454</strain>
    </source>
</reference>
<evidence type="ECO:0000313" key="1">
    <source>
        <dbReference type="EMBL" id="OAM44547.1"/>
    </source>
</evidence>
<evidence type="ECO:0008006" key="3">
    <source>
        <dbReference type="Google" id="ProtNLM"/>
    </source>
</evidence>